<proteinExistence type="predicted"/>
<dbReference type="EMBL" id="CP060394">
    <property type="protein sequence ID" value="QNI33740.1"/>
    <property type="molecule type" value="Genomic_DNA"/>
</dbReference>
<keyword evidence="3" id="KW-1185">Reference proteome</keyword>
<evidence type="ECO:0000313" key="2">
    <source>
        <dbReference type="EMBL" id="QNI33740.1"/>
    </source>
</evidence>
<feature type="region of interest" description="Disordered" evidence="1">
    <location>
        <begin position="147"/>
        <end position="170"/>
    </location>
</feature>
<gene>
    <name evidence="2" type="ORF">H7849_07415</name>
</gene>
<sequence>MSSSRKKAIIRKFTRDWVSGYVASANFIHQGALEVLDLSGKVLAVPLQDVKWVCFVRDFNSGEMDNPEKFVRKNYAGRPRGDGLWLRLQLRDGDSLEGLAENNISLLDADGFFLTPPDTRSNTQRVWLPRTSVAELEVVAVIGATAKKKPSMPAKPEEAQQETLFPLARN</sequence>
<dbReference type="AlphaFoldDB" id="A0A7G8BMH0"/>
<evidence type="ECO:0000313" key="3">
    <source>
        <dbReference type="Proteomes" id="UP000515312"/>
    </source>
</evidence>
<accession>A0A7G8BMH0</accession>
<dbReference type="Proteomes" id="UP000515312">
    <property type="component" value="Chromosome"/>
</dbReference>
<dbReference type="InterPro" id="IPR054251">
    <property type="entry name" value="DUF6982"/>
</dbReference>
<dbReference type="Pfam" id="PF22478">
    <property type="entry name" value="DUF6982"/>
    <property type="match status" value="1"/>
</dbReference>
<organism evidence="2 3">
    <name type="scientific">Alloacidobacterium dinghuense</name>
    <dbReference type="NCBI Taxonomy" id="2763107"/>
    <lineage>
        <taxon>Bacteria</taxon>
        <taxon>Pseudomonadati</taxon>
        <taxon>Acidobacteriota</taxon>
        <taxon>Terriglobia</taxon>
        <taxon>Terriglobales</taxon>
        <taxon>Acidobacteriaceae</taxon>
        <taxon>Alloacidobacterium</taxon>
    </lineage>
</organism>
<evidence type="ECO:0000256" key="1">
    <source>
        <dbReference type="SAM" id="MobiDB-lite"/>
    </source>
</evidence>
<dbReference type="RefSeq" id="WP_186745356.1">
    <property type="nucleotide sequence ID" value="NZ_CP060394.1"/>
</dbReference>
<protein>
    <submittedName>
        <fullName evidence="2">Uncharacterized protein</fullName>
    </submittedName>
</protein>
<name>A0A7G8BMH0_9BACT</name>
<dbReference type="KEGG" id="adin:H7849_07415"/>
<reference evidence="2 3" key="1">
    <citation type="submission" date="2020-08" db="EMBL/GenBank/DDBJ databases">
        <title>Edaphobacter telluris sp. nov. and Acidobacterium dinghuensis sp. nov., two acidobacteria isolated from forest soil.</title>
        <authorList>
            <person name="Fu J."/>
            <person name="Qiu L."/>
        </authorList>
    </citation>
    <scope>NUCLEOTIDE SEQUENCE [LARGE SCALE GENOMIC DNA]</scope>
    <source>
        <strain evidence="2">4Y35</strain>
    </source>
</reference>